<dbReference type="SUPFAM" id="SSF48670">
    <property type="entry name" value="Transducin (heterotrimeric G protein), gamma chain"/>
    <property type="match status" value="1"/>
</dbReference>
<dbReference type="GO" id="GO:0007186">
    <property type="term" value="P:G protein-coupled receptor signaling pathway"/>
    <property type="evidence" value="ECO:0007669"/>
    <property type="project" value="InterPro"/>
</dbReference>
<comment type="caution">
    <text evidence="2">The sequence shown here is derived from an EMBL/GenBank/DDBJ whole genome shotgun (WGS) entry which is preliminary data.</text>
</comment>
<sequence length="76" mass="8738">MDAPGDAPYVDPKQAENEQRRLDIACIKRNLEITRMPLSRTIEAICNYCFEHAQSDPLLCPPRDNPYKAKRTCVVF</sequence>
<dbReference type="SMART" id="SM01224">
    <property type="entry name" value="G_gamma"/>
    <property type="match status" value="1"/>
</dbReference>
<name>A0A5J4NYN0_9TREM</name>
<dbReference type="PROSITE" id="PS50058">
    <property type="entry name" value="G_PROTEIN_GAMMA"/>
    <property type="match status" value="1"/>
</dbReference>
<keyword evidence="3" id="KW-1185">Reference proteome</keyword>
<accession>A0A5J4NYN0</accession>
<evidence type="ECO:0000259" key="1">
    <source>
        <dbReference type="PROSITE" id="PS50058"/>
    </source>
</evidence>
<dbReference type="InterPro" id="IPR036284">
    <property type="entry name" value="GGL_sf"/>
</dbReference>
<dbReference type="SMART" id="SM00224">
    <property type="entry name" value="GGL"/>
    <property type="match status" value="1"/>
</dbReference>
<dbReference type="EMBL" id="QNGE01000390">
    <property type="protein sequence ID" value="KAA3680643.1"/>
    <property type="molecule type" value="Genomic_DNA"/>
</dbReference>
<feature type="domain" description="G protein gamma" evidence="1">
    <location>
        <begin position="13"/>
        <end position="76"/>
    </location>
</feature>
<dbReference type="AlphaFoldDB" id="A0A5J4NYN0"/>
<gene>
    <name evidence="2" type="ORF">DEA37_0005283</name>
</gene>
<proteinExistence type="predicted"/>
<dbReference type="Pfam" id="PF00631">
    <property type="entry name" value="G-gamma"/>
    <property type="match status" value="1"/>
</dbReference>
<protein>
    <recommendedName>
        <fullName evidence="1">G protein gamma domain-containing protein</fullName>
    </recommendedName>
</protein>
<evidence type="ECO:0000313" key="3">
    <source>
        <dbReference type="Proteomes" id="UP000324629"/>
    </source>
</evidence>
<dbReference type="Proteomes" id="UP000324629">
    <property type="component" value="Unassembled WGS sequence"/>
</dbReference>
<evidence type="ECO:0000313" key="2">
    <source>
        <dbReference type="EMBL" id="KAA3680643.1"/>
    </source>
</evidence>
<dbReference type="Gene3D" id="4.10.260.10">
    <property type="entry name" value="Transducin (heterotrimeric G protein), gamma chain"/>
    <property type="match status" value="1"/>
</dbReference>
<dbReference type="InterPro" id="IPR015898">
    <property type="entry name" value="G-protein_gamma-like_dom"/>
</dbReference>
<reference evidence="2 3" key="1">
    <citation type="journal article" date="2019" name="Gigascience">
        <title>Whole-genome sequence of the oriental lung fluke Paragonimus westermani.</title>
        <authorList>
            <person name="Oey H."/>
            <person name="Zakrzewski M."/>
            <person name="Narain K."/>
            <person name="Devi K.R."/>
            <person name="Agatsuma T."/>
            <person name="Nawaratna S."/>
            <person name="Gobert G.N."/>
            <person name="Jones M.K."/>
            <person name="Ragan M.A."/>
            <person name="McManus D.P."/>
            <person name="Krause L."/>
        </authorList>
    </citation>
    <scope>NUCLEOTIDE SEQUENCE [LARGE SCALE GENOMIC DNA]</scope>
    <source>
        <strain evidence="2 3">IND2009</strain>
    </source>
</reference>
<organism evidence="2 3">
    <name type="scientific">Paragonimus westermani</name>
    <dbReference type="NCBI Taxonomy" id="34504"/>
    <lineage>
        <taxon>Eukaryota</taxon>
        <taxon>Metazoa</taxon>
        <taxon>Spiralia</taxon>
        <taxon>Lophotrochozoa</taxon>
        <taxon>Platyhelminthes</taxon>
        <taxon>Trematoda</taxon>
        <taxon>Digenea</taxon>
        <taxon>Plagiorchiida</taxon>
        <taxon>Troglotremata</taxon>
        <taxon>Troglotrematidae</taxon>
        <taxon>Paragonimus</taxon>
    </lineage>
</organism>